<dbReference type="PROSITE" id="PS01285">
    <property type="entry name" value="FA58C_1"/>
    <property type="match status" value="3"/>
</dbReference>
<keyword evidence="2" id="KW-0812">Transmembrane</keyword>
<evidence type="ECO:0000259" key="5">
    <source>
        <dbReference type="PROSITE" id="PS50853"/>
    </source>
</evidence>
<sequence length="905" mass="101100">MSSSSNYNTSTPPYNGRLGYNAGSSWCSATSDSFPYLQINLNTPYVICGVSTQGDHMSNQWVQAYYVQTSSDGRSFTDYKQNNIVKEFAGNIDPNTIVQNLLYEGTVGQYVRIRPKSHYGSTSCMRTELYGLPQTTVCSRISTGISSPTIVPDHRFTASSYYSSDFVPSNARLRKNNVAWEPAKGKQPGSWLHIDLGSVVYICTVATQGNGHSANEYVKKYKLKTSSDNINWKYYQEKNADKIFTGNTNKNDIVTNTLTIPTRAKFIRFYPVDWKGYAAMRVEIYGVPLACKKPFGLEKGGKLGDIKITSSSTVDNSHDASDGRLYGNTSWCSSTSSNSEYIQIDFGKMVTLTGIATQGDHTMDKWVKTYIIKYSINGIQWNDHREDGNSAEIFQGNSDRSSIAVRWLSHPLTVRYIKVHPQTWNNAVCMRIEVFGCNYPSAPEITELSNKNLTASSGSYVELTCQVKEPLIQYIEWYSNGTDVTSLSGGITRDVTSVKSVLRVNYTNAIDLTRKYQCFNEVNIMVCRRNYVCKSKYGKQNSEADSVKSAQVQVILDTCPVLPSPLLYVFAKSVIVIWTYPVNSYVKTVMVKYWNHQITKTVNASYPATNLTTTGLSPCTYYNVTIKAVSELGNGPWTTIRNFRTDSELPKVAPSGVSARAKTSQSILVTWKVPAGISCSPNGYKVVFTTAPGRPGQSVFVSGFQNTSYTLTNLKKWTEYFILVQVHNKKGDGPLSTVVKERTLEDAPDAAPDNFQVRPINSTSVRLSWNLPPGNQQNGIIRGFKVYYYKAFAISCPPGESPQINILWNKTFHYVLGNLATNTEYTFKILAYTIKDGPYSKEITQKRNQIAVTDVSSGRTLSYILGAIIAVLIAIIIALLFYIRQLRNHINDSQSKSKRYYINTT</sequence>
<dbReference type="GeneID" id="114574143"/>
<dbReference type="OrthoDB" id="9998697at2759"/>
<feature type="domain" description="F5/8 type C" evidence="3">
    <location>
        <begin position="291"/>
        <end position="437"/>
    </location>
</feature>
<keyword evidence="2" id="KW-1133">Transmembrane helix</keyword>
<feature type="transmembrane region" description="Helical" evidence="2">
    <location>
        <begin position="861"/>
        <end position="883"/>
    </location>
</feature>
<dbReference type="SUPFAM" id="SSF48726">
    <property type="entry name" value="Immunoglobulin"/>
    <property type="match status" value="1"/>
</dbReference>
<dbReference type="SUPFAM" id="SSF49265">
    <property type="entry name" value="Fibronectin type III"/>
    <property type="match status" value="2"/>
</dbReference>
<feature type="domain" description="F5/8 type C" evidence="3">
    <location>
        <begin position="138"/>
        <end position="287"/>
    </location>
</feature>
<feature type="domain" description="Fibronectin type-III" evidence="5">
    <location>
        <begin position="653"/>
        <end position="746"/>
    </location>
</feature>
<protein>
    <submittedName>
        <fullName evidence="6">Uncharacterized protein</fullName>
    </submittedName>
</protein>
<dbReference type="FunFam" id="2.60.40.10:FF:000028">
    <property type="entry name" value="Neuronal cell adhesion molecule"/>
    <property type="match status" value="2"/>
</dbReference>
<dbReference type="PANTHER" id="PTHR24543">
    <property type="entry name" value="MULTICOPPER OXIDASE-RELATED"/>
    <property type="match status" value="1"/>
</dbReference>
<dbReference type="PROSITE" id="PS01286">
    <property type="entry name" value="FA58C_2"/>
    <property type="match status" value="1"/>
</dbReference>
<feature type="domain" description="Fibronectin type-III" evidence="5">
    <location>
        <begin position="559"/>
        <end position="648"/>
    </location>
</feature>
<dbReference type="OMA" id="CSTEECH"/>
<name>A0A913YF89_EXADI</name>
<keyword evidence="2" id="KW-0472">Membrane</keyword>
<dbReference type="Proteomes" id="UP000887567">
    <property type="component" value="Unplaced"/>
</dbReference>
<dbReference type="PROSITE" id="PS50835">
    <property type="entry name" value="IG_LIKE"/>
    <property type="match status" value="1"/>
</dbReference>
<dbReference type="SMART" id="SM00060">
    <property type="entry name" value="FN3"/>
    <property type="match status" value="3"/>
</dbReference>
<dbReference type="AlphaFoldDB" id="A0A913YF89"/>
<dbReference type="CDD" id="cd00063">
    <property type="entry name" value="FN3"/>
    <property type="match status" value="3"/>
</dbReference>
<feature type="domain" description="Ig-like" evidence="4">
    <location>
        <begin position="443"/>
        <end position="518"/>
    </location>
</feature>
<keyword evidence="1" id="KW-0677">Repeat</keyword>
<dbReference type="InterPro" id="IPR000421">
    <property type="entry name" value="FA58C"/>
</dbReference>
<dbReference type="PANTHER" id="PTHR24543:SF291">
    <property type="entry name" value="SMOKE ALARM, ISOFORM D"/>
    <property type="match status" value="1"/>
</dbReference>
<dbReference type="InterPro" id="IPR036116">
    <property type="entry name" value="FN3_sf"/>
</dbReference>
<dbReference type="SUPFAM" id="SSF49785">
    <property type="entry name" value="Galactose-binding domain-like"/>
    <property type="match status" value="3"/>
</dbReference>
<dbReference type="InterPro" id="IPR007110">
    <property type="entry name" value="Ig-like_dom"/>
</dbReference>
<dbReference type="Pfam" id="PF00754">
    <property type="entry name" value="F5_F8_type_C"/>
    <property type="match status" value="3"/>
</dbReference>
<dbReference type="InterPro" id="IPR013783">
    <property type="entry name" value="Ig-like_fold"/>
</dbReference>
<dbReference type="SMART" id="SM00231">
    <property type="entry name" value="FA58C"/>
    <property type="match status" value="3"/>
</dbReference>
<accession>A0A913YF89</accession>
<reference evidence="6" key="1">
    <citation type="submission" date="2022-11" db="UniProtKB">
        <authorList>
            <consortium name="EnsemblMetazoa"/>
        </authorList>
    </citation>
    <scope>IDENTIFICATION</scope>
</reference>
<feature type="domain" description="F5/8 type C" evidence="3">
    <location>
        <begin position="1"/>
        <end position="132"/>
    </location>
</feature>
<dbReference type="Gene3D" id="2.60.120.260">
    <property type="entry name" value="Galactose-binding domain-like"/>
    <property type="match status" value="3"/>
</dbReference>
<dbReference type="RefSeq" id="XP_028513714.1">
    <property type="nucleotide sequence ID" value="XM_028657913.1"/>
</dbReference>
<dbReference type="PROSITE" id="PS50853">
    <property type="entry name" value="FN3"/>
    <property type="match status" value="3"/>
</dbReference>
<evidence type="ECO:0000256" key="1">
    <source>
        <dbReference type="ARBA" id="ARBA00022737"/>
    </source>
</evidence>
<evidence type="ECO:0000256" key="2">
    <source>
        <dbReference type="SAM" id="Phobius"/>
    </source>
</evidence>
<evidence type="ECO:0000259" key="3">
    <source>
        <dbReference type="PROSITE" id="PS50022"/>
    </source>
</evidence>
<keyword evidence="7" id="KW-1185">Reference proteome</keyword>
<dbReference type="Pfam" id="PF00041">
    <property type="entry name" value="fn3"/>
    <property type="match status" value="3"/>
</dbReference>
<dbReference type="PROSITE" id="PS50022">
    <property type="entry name" value="FA58C_3"/>
    <property type="match status" value="3"/>
</dbReference>
<dbReference type="CDD" id="cd00057">
    <property type="entry name" value="FA58C"/>
    <property type="match status" value="3"/>
</dbReference>
<evidence type="ECO:0000313" key="6">
    <source>
        <dbReference type="EnsemblMetazoa" id="XP_028513714.1"/>
    </source>
</evidence>
<dbReference type="InterPro" id="IPR036179">
    <property type="entry name" value="Ig-like_dom_sf"/>
</dbReference>
<organism evidence="6 7">
    <name type="scientific">Exaiptasia diaphana</name>
    <name type="common">Tropical sea anemone</name>
    <name type="synonym">Aiptasia pulchella</name>
    <dbReference type="NCBI Taxonomy" id="2652724"/>
    <lineage>
        <taxon>Eukaryota</taxon>
        <taxon>Metazoa</taxon>
        <taxon>Cnidaria</taxon>
        <taxon>Anthozoa</taxon>
        <taxon>Hexacorallia</taxon>
        <taxon>Actiniaria</taxon>
        <taxon>Aiptasiidae</taxon>
        <taxon>Exaiptasia</taxon>
    </lineage>
</organism>
<proteinExistence type="predicted"/>
<dbReference type="Gene3D" id="2.60.40.10">
    <property type="entry name" value="Immunoglobulins"/>
    <property type="match status" value="4"/>
</dbReference>
<evidence type="ECO:0000313" key="7">
    <source>
        <dbReference type="Proteomes" id="UP000887567"/>
    </source>
</evidence>
<feature type="domain" description="Fibronectin type-III" evidence="5">
    <location>
        <begin position="751"/>
        <end position="850"/>
    </location>
</feature>
<evidence type="ECO:0000259" key="4">
    <source>
        <dbReference type="PROSITE" id="PS50835"/>
    </source>
</evidence>
<dbReference type="EnsemblMetazoa" id="XM_028657913.1">
    <property type="protein sequence ID" value="XP_028513714.1"/>
    <property type="gene ID" value="LOC114574143"/>
</dbReference>
<dbReference type="InterPro" id="IPR003961">
    <property type="entry name" value="FN3_dom"/>
</dbReference>
<dbReference type="KEGG" id="epa:114574143"/>
<dbReference type="FunFam" id="2.60.120.260:FF:000016">
    <property type="entry name" value="Contactin-associated protein-like 4 isoform 1"/>
    <property type="match status" value="2"/>
</dbReference>
<dbReference type="InterPro" id="IPR008979">
    <property type="entry name" value="Galactose-bd-like_sf"/>
</dbReference>